<keyword evidence="5" id="KW-1185">Reference proteome</keyword>
<feature type="region of interest" description="Disordered" evidence="1">
    <location>
        <begin position="1"/>
        <end position="38"/>
    </location>
</feature>
<dbReference type="Proteomes" id="UP001220022">
    <property type="component" value="Unassembled WGS sequence"/>
</dbReference>
<keyword evidence="2" id="KW-0472">Membrane</keyword>
<proteinExistence type="predicted"/>
<feature type="region of interest" description="Disordered" evidence="1">
    <location>
        <begin position="72"/>
        <end position="187"/>
    </location>
</feature>
<dbReference type="RefSeq" id="WP_275806282.1">
    <property type="nucleotide sequence ID" value="NZ_BAAANM010000026.1"/>
</dbReference>
<evidence type="ECO:0000256" key="2">
    <source>
        <dbReference type="SAM" id="Phobius"/>
    </source>
</evidence>
<evidence type="ECO:0000313" key="5">
    <source>
        <dbReference type="Proteomes" id="UP001220022"/>
    </source>
</evidence>
<evidence type="ECO:0000313" key="4">
    <source>
        <dbReference type="EMBL" id="MDF2254195.1"/>
    </source>
</evidence>
<evidence type="ECO:0000256" key="1">
    <source>
        <dbReference type="SAM" id="MobiDB-lite"/>
    </source>
</evidence>
<sequence>MGRHRRTSAEPVPPPPSEPGRSVHGRGTDRRRNPPARTGLLGVSAALAVGAVAVTSGLVPVPGGLPGVSGRYTFGAPDDAPDNLPRADGTPTTPVRVAAPASPSGRGSVPTSRDTGRGAVPGGVMPTASSSASATPSPSASATALPTQRGAAPAAPTASSSTDGTGDTDGANGTDAPYGTSGQAAAPGANARAMRQVLALVNQERAKAGCVPLTEDPRLGTLAQDFSQEMATRGFFGHTDPDGKSPWDRAAPLGIANLGGENIARGQAGAQAVMETWMNSPGHRANILDCEYHTIGIGVDFDSGGPWWTQDFGF</sequence>
<reference evidence="4 5" key="1">
    <citation type="submission" date="2023-03" db="EMBL/GenBank/DDBJ databases">
        <title>Draft genome sequence of type strain Streptomyces ferralitis JCM 14344.</title>
        <authorList>
            <person name="Klaysubun C."/>
            <person name="Duangmal K."/>
        </authorList>
    </citation>
    <scope>NUCLEOTIDE SEQUENCE [LARGE SCALE GENOMIC DNA]</scope>
    <source>
        <strain evidence="4 5">JCM 14344</strain>
    </source>
</reference>
<dbReference type="EMBL" id="JARHTQ010000001">
    <property type="protein sequence ID" value="MDF2254195.1"/>
    <property type="molecule type" value="Genomic_DNA"/>
</dbReference>
<dbReference type="InterPro" id="IPR035940">
    <property type="entry name" value="CAP_sf"/>
</dbReference>
<feature type="compositionally biased region" description="Low complexity" evidence="1">
    <location>
        <begin position="126"/>
        <end position="177"/>
    </location>
</feature>
<organism evidence="4 5">
    <name type="scientific">Streptantibioticus ferralitis</name>
    <dbReference type="NCBI Taxonomy" id="236510"/>
    <lineage>
        <taxon>Bacteria</taxon>
        <taxon>Bacillati</taxon>
        <taxon>Actinomycetota</taxon>
        <taxon>Actinomycetes</taxon>
        <taxon>Kitasatosporales</taxon>
        <taxon>Streptomycetaceae</taxon>
        <taxon>Streptantibioticus</taxon>
    </lineage>
</organism>
<feature type="domain" description="SCP" evidence="3">
    <location>
        <begin position="198"/>
        <end position="312"/>
    </location>
</feature>
<keyword evidence="2" id="KW-1133">Transmembrane helix</keyword>
<name>A0ABT5YRR2_9ACTN</name>
<evidence type="ECO:0000259" key="3">
    <source>
        <dbReference type="Pfam" id="PF00188"/>
    </source>
</evidence>
<feature type="transmembrane region" description="Helical" evidence="2">
    <location>
        <begin position="40"/>
        <end position="59"/>
    </location>
</feature>
<dbReference type="PANTHER" id="PTHR31157">
    <property type="entry name" value="SCP DOMAIN-CONTAINING PROTEIN"/>
    <property type="match status" value="1"/>
</dbReference>
<keyword evidence="2" id="KW-0812">Transmembrane</keyword>
<dbReference type="Gene3D" id="3.40.33.10">
    <property type="entry name" value="CAP"/>
    <property type="match status" value="1"/>
</dbReference>
<dbReference type="SUPFAM" id="SSF55797">
    <property type="entry name" value="PR-1-like"/>
    <property type="match status" value="1"/>
</dbReference>
<comment type="caution">
    <text evidence="4">The sequence shown here is derived from an EMBL/GenBank/DDBJ whole genome shotgun (WGS) entry which is preliminary data.</text>
</comment>
<accession>A0ABT5YRR2</accession>
<dbReference type="PANTHER" id="PTHR31157:SF1">
    <property type="entry name" value="SCP DOMAIN-CONTAINING PROTEIN"/>
    <property type="match status" value="1"/>
</dbReference>
<dbReference type="Pfam" id="PF00188">
    <property type="entry name" value="CAP"/>
    <property type="match status" value="1"/>
</dbReference>
<dbReference type="CDD" id="cd05379">
    <property type="entry name" value="CAP_bacterial"/>
    <property type="match status" value="1"/>
</dbReference>
<gene>
    <name evidence="4" type="ORF">P2L57_00180</name>
</gene>
<dbReference type="InterPro" id="IPR014044">
    <property type="entry name" value="CAP_dom"/>
</dbReference>
<protein>
    <submittedName>
        <fullName evidence="4">CAP domain-containing protein</fullName>
    </submittedName>
</protein>